<dbReference type="GO" id="GO:0003924">
    <property type="term" value="F:GTPase activity"/>
    <property type="evidence" value="ECO:0007669"/>
    <property type="project" value="TreeGrafter"/>
</dbReference>
<dbReference type="EMBL" id="PHEX01000004">
    <property type="protein sequence ID" value="PKQ28807.1"/>
    <property type="molecule type" value="Genomic_DNA"/>
</dbReference>
<feature type="compositionally biased region" description="Basic and acidic residues" evidence="11">
    <location>
        <begin position="41"/>
        <end position="58"/>
    </location>
</feature>
<dbReference type="SUPFAM" id="SSF52540">
    <property type="entry name" value="P-loop containing nucleoside triphosphate hydrolases"/>
    <property type="match status" value="1"/>
</dbReference>
<keyword evidence="7" id="KW-0342">GTP-binding</keyword>
<keyword evidence="3" id="KW-1003">Cell membrane</keyword>
<dbReference type="InterPro" id="IPR000897">
    <property type="entry name" value="SRP54_GTPase_dom"/>
</dbReference>
<dbReference type="FunFam" id="3.40.50.300:FF:000053">
    <property type="entry name" value="Signal recognition particle receptor FtsY"/>
    <property type="match status" value="1"/>
</dbReference>
<evidence type="ECO:0000256" key="1">
    <source>
        <dbReference type="ARBA" id="ARBA00004413"/>
    </source>
</evidence>
<dbReference type="Pfam" id="PF02881">
    <property type="entry name" value="SRP54_N"/>
    <property type="match status" value="1"/>
</dbReference>
<dbReference type="CDD" id="cd17874">
    <property type="entry name" value="FtsY"/>
    <property type="match status" value="1"/>
</dbReference>
<comment type="similarity">
    <text evidence="2">Belongs to the GTP-binding SRP family.</text>
</comment>
<comment type="catalytic activity">
    <reaction evidence="10">
        <text>GTP + H2O = GDP + phosphate + H(+)</text>
        <dbReference type="Rhea" id="RHEA:19669"/>
        <dbReference type="ChEBI" id="CHEBI:15377"/>
        <dbReference type="ChEBI" id="CHEBI:15378"/>
        <dbReference type="ChEBI" id="CHEBI:37565"/>
        <dbReference type="ChEBI" id="CHEBI:43474"/>
        <dbReference type="ChEBI" id="CHEBI:58189"/>
        <dbReference type="EC" id="3.6.5.4"/>
    </reaction>
</comment>
<accession>A0A2N3G7V4</accession>
<evidence type="ECO:0000259" key="12">
    <source>
        <dbReference type="PROSITE" id="PS00300"/>
    </source>
</evidence>
<dbReference type="SUPFAM" id="SSF47364">
    <property type="entry name" value="Domain of the SRP/SRP receptor G-proteins"/>
    <property type="match status" value="1"/>
</dbReference>
<feature type="domain" description="SRP54-type proteins GTP-binding" evidence="12">
    <location>
        <begin position="352"/>
        <end position="365"/>
    </location>
</feature>
<dbReference type="InterPro" id="IPR013822">
    <property type="entry name" value="Signal_recog_particl_SRP54_hlx"/>
</dbReference>
<protein>
    <submittedName>
        <fullName evidence="13">Signal recognition particle-docking protein FtsY</fullName>
    </submittedName>
</protein>
<sequence>MAKGKKRLKAPGERRPGPRRAPSAPEDGAATMAARESSSFDARRAVSTEDLSEPKEDISFELDGVGEEEELETPVEGQDEEKQKYRRGMFRSRRFLSKPFVRAATRKAIDSEFWRETEEALIAADTGVACAAEIVKGAKDRIFSAGIRDLEGLKDAFREEVAETIRSFGASPEFGLARPHVIFIVGINGVGKTTTSAKIGYLLKERGHKVIYAAADTFRAAGDEQMEMWAHRVGAPVVRHKTGGDPGAVVFDAIESARARGIDFVIVDTAGRLHTRKNLMDELAKMWRVADRQIEGAPESILVIDATTGQNAVTQARIFSEAFEIGSIALTKMDGSAKGGVVLAIGRELGIPVSYIGCGEGLSDLRPFDSDEYARALF</sequence>
<evidence type="ECO:0000256" key="2">
    <source>
        <dbReference type="ARBA" id="ARBA00008531"/>
    </source>
</evidence>
<evidence type="ECO:0000313" key="13">
    <source>
        <dbReference type="EMBL" id="PKQ28807.1"/>
    </source>
</evidence>
<dbReference type="PROSITE" id="PS00300">
    <property type="entry name" value="SRP54"/>
    <property type="match status" value="1"/>
</dbReference>
<comment type="subcellular location">
    <subcellularLocation>
        <location evidence="1">Cell membrane</location>
        <topology evidence="1">Peripheral membrane protein</topology>
        <orientation evidence="1">Cytoplasmic side</orientation>
    </subcellularLocation>
</comment>
<keyword evidence="8" id="KW-0472">Membrane</keyword>
<keyword evidence="9" id="KW-0675">Receptor</keyword>
<evidence type="ECO:0000256" key="6">
    <source>
        <dbReference type="ARBA" id="ARBA00022801"/>
    </source>
</evidence>
<dbReference type="NCBIfam" id="TIGR00064">
    <property type="entry name" value="ftsY"/>
    <property type="match status" value="1"/>
</dbReference>
<evidence type="ECO:0000256" key="4">
    <source>
        <dbReference type="ARBA" id="ARBA00022490"/>
    </source>
</evidence>
<dbReference type="SMART" id="SM00382">
    <property type="entry name" value="AAA"/>
    <property type="match status" value="1"/>
</dbReference>
<feature type="region of interest" description="Disordered" evidence="11">
    <location>
        <begin position="1"/>
        <end position="83"/>
    </location>
</feature>
<dbReference type="GO" id="GO:0005737">
    <property type="term" value="C:cytoplasm"/>
    <property type="evidence" value="ECO:0007669"/>
    <property type="project" value="UniProtKB-ARBA"/>
</dbReference>
<dbReference type="InterPro" id="IPR003593">
    <property type="entry name" value="AAA+_ATPase"/>
</dbReference>
<evidence type="ECO:0000256" key="9">
    <source>
        <dbReference type="ARBA" id="ARBA00023170"/>
    </source>
</evidence>
<dbReference type="InterPro" id="IPR042101">
    <property type="entry name" value="SRP54_N_sf"/>
</dbReference>
<evidence type="ECO:0000256" key="10">
    <source>
        <dbReference type="ARBA" id="ARBA00048027"/>
    </source>
</evidence>
<dbReference type="SMART" id="SM00963">
    <property type="entry name" value="SRP54_N"/>
    <property type="match status" value="1"/>
</dbReference>
<evidence type="ECO:0000256" key="11">
    <source>
        <dbReference type="SAM" id="MobiDB-lite"/>
    </source>
</evidence>
<dbReference type="GO" id="GO:0006614">
    <property type="term" value="P:SRP-dependent cotranslational protein targeting to membrane"/>
    <property type="evidence" value="ECO:0007669"/>
    <property type="project" value="InterPro"/>
</dbReference>
<dbReference type="GO" id="GO:0005886">
    <property type="term" value="C:plasma membrane"/>
    <property type="evidence" value="ECO:0007669"/>
    <property type="project" value="UniProtKB-SubCell"/>
</dbReference>
<dbReference type="Gene3D" id="1.20.120.140">
    <property type="entry name" value="Signal recognition particle SRP54, nucleotide-binding domain"/>
    <property type="match status" value="1"/>
</dbReference>
<dbReference type="PANTHER" id="PTHR43134:SF1">
    <property type="entry name" value="SIGNAL RECOGNITION PARTICLE RECEPTOR SUBUNIT ALPHA"/>
    <property type="match status" value="1"/>
</dbReference>
<evidence type="ECO:0000256" key="8">
    <source>
        <dbReference type="ARBA" id="ARBA00023136"/>
    </source>
</evidence>
<evidence type="ECO:0000313" key="14">
    <source>
        <dbReference type="Proteomes" id="UP000233654"/>
    </source>
</evidence>
<dbReference type="AlphaFoldDB" id="A0A2N3G7V4"/>
<evidence type="ECO:0000256" key="7">
    <source>
        <dbReference type="ARBA" id="ARBA00023134"/>
    </source>
</evidence>
<feature type="compositionally biased region" description="Acidic residues" evidence="11">
    <location>
        <begin position="64"/>
        <end position="79"/>
    </location>
</feature>
<comment type="caution">
    <text evidence="13">The sequence shown here is derived from an EMBL/GenBank/DDBJ whole genome shotgun (WGS) entry which is preliminary data.</text>
</comment>
<dbReference type="GO" id="GO:0005525">
    <property type="term" value="F:GTP binding"/>
    <property type="evidence" value="ECO:0007669"/>
    <property type="project" value="UniProtKB-KW"/>
</dbReference>
<dbReference type="SMART" id="SM00962">
    <property type="entry name" value="SRP54"/>
    <property type="match status" value="1"/>
</dbReference>
<evidence type="ECO:0000256" key="5">
    <source>
        <dbReference type="ARBA" id="ARBA00022741"/>
    </source>
</evidence>
<gene>
    <name evidence="13" type="ORF">CVT63_00610</name>
</gene>
<keyword evidence="4" id="KW-0963">Cytoplasm</keyword>
<dbReference type="InterPro" id="IPR027417">
    <property type="entry name" value="P-loop_NTPase"/>
</dbReference>
<dbReference type="Gene3D" id="3.40.50.300">
    <property type="entry name" value="P-loop containing nucleotide triphosphate hydrolases"/>
    <property type="match status" value="1"/>
</dbReference>
<reference evidence="13 14" key="1">
    <citation type="journal article" date="2017" name="ISME J.">
        <title>Potential for microbial H2 and metal transformations associated with novel bacteria and archaea in deep terrestrial subsurface sediments.</title>
        <authorList>
            <person name="Hernsdorf A.W."/>
            <person name="Amano Y."/>
            <person name="Miyakawa K."/>
            <person name="Ise K."/>
            <person name="Suzuki Y."/>
            <person name="Anantharaman K."/>
            <person name="Probst A."/>
            <person name="Burstein D."/>
            <person name="Thomas B.C."/>
            <person name="Banfield J.F."/>
        </authorList>
    </citation>
    <scope>NUCLEOTIDE SEQUENCE [LARGE SCALE GENOMIC DNA]</scope>
    <source>
        <strain evidence="13">HGW-Actinobacteria-3</strain>
    </source>
</reference>
<dbReference type="PANTHER" id="PTHR43134">
    <property type="entry name" value="SIGNAL RECOGNITION PARTICLE RECEPTOR SUBUNIT ALPHA"/>
    <property type="match status" value="1"/>
</dbReference>
<keyword evidence="5" id="KW-0547">Nucleotide-binding</keyword>
<evidence type="ECO:0000256" key="3">
    <source>
        <dbReference type="ARBA" id="ARBA00022475"/>
    </source>
</evidence>
<name>A0A2N3G7V4_9ACTN</name>
<keyword evidence="6" id="KW-0378">Hydrolase</keyword>
<proteinExistence type="inferred from homology"/>
<dbReference type="InterPro" id="IPR036225">
    <property type="entry name" value="SRP/SRP_N"/>
</dbReference>
<dbReference type="InterPro" id="IPR004390">
    <property type="entry name" value="SR_rcpt_FtsY"/>
</dbReference>
<dbReference type="GO" id="GO:0005047">
    <property type="term" value="F:signal recognition particle binding"/>
    <property type="evidence" value="ECO:0007669"/>
    <property type="project" value="TreeGrafter"/>
</dbReference>
<organism evidence="13 14">
    <name type="scientific">Candidatus Anoxymicrobium japonicum</name>
    <dbReference type="NCBI Taxonomy" id="2013648"/>
    <lineage>
        <taxon>Bacteria</taxon>
        <taxon>Bacillati</taxon>
        <taxon>Actinomycetota</taxon>
        <taxon>Candidatus Geothermincolia</taxon>
        <taxon>Candidatus Geothermincolales</taxon>
        <taxon>Candidatus Anoxymicrobiaceae</taxon>
        <taxon>Candidatus Anoxymicrobium</taxon>
    </lineage>
</organism>
<dbReference type="Pfam" id="PF00448">
    <property type="entry name" value="SRP54"/>
    <property type="match status" value="1"/>
</dbReference>
<dbReference type="Proteomes" id="UP000233654">
    <property type="component" value="Unassembled WGS sequence"/>
</dbReference>